<comment type="cofactor">
    <cofactor evidence="1 8">
        <name>Mg(2+)</name>
        <dbReference type="ChEBI" id="CHEBI:18420"/>
    </cofactor>
</comment>
<organism evidence="10">
    <name type="scientific">Ammonifex degensii</name>
    <dbReference type="NCBI Taxonomy" id="42838"/>
    <lineage>
        <taxon>Bacteria</taxon>
        <taxon>Bacillati</taxon>
        <taxon>Bacillota</taxon>
        <taxon>Clostridia</taxon>
        <taxon>Thermoanaerobacterales</taxon>
        <taxon>Thermoanaerobacteraceae</taxon>
        <taxon>Ammonifex</taxon>
    </lineage>
</organism>
<feature type="binding site" evidence="8">
    <location>
        <position position="99"/>
    </location>
    <ligand>
        <name>Mg(2+)</name>
        <dbReference type="ChEBI" id="CHEBI:18420"/>
    </ligand>
</feature>
<comment type="function">
    <text evidence="8">Toxic component of a toxin-antitoxin (TA) system. An RNase.</text>
</comment>
<keyword evidence="3 8" id="KW-0540">Nuclease</keyword>
<sequence>MKETEIKGFLLDTTAIIDFFRGSEYVTALLETLRSKAPLASCPVTVAETFAGTKEKEHKKVHAFLSSLVFYPVTYESARLAGRWRYTYARKGITLSLSDTLIAAVAAENRLALVTANKYHFPMEELVVIPH</sequence>
<dbReference type="SUPFAM" id="SSF88723">
    <property type="entry name" value="PIN domain-like"/>
    <property type="match status" value="1"/>
</dbReference>
<dbReference type="EC" id="3.1.-.-" evidence="8"/>
<protein>
    <recommendedName>
        <fullName evidence="8">Ribonuclease VapC</fullName>
        <shortName evidence="8">RNase VapC</shortName>
        <ecNumber evidence="8">3.1.-.-</ecNumber>
    </recommendedName>
    <alternativeName>
        <fullName evidence="8">Toxin VapC</fullName>
    </alternativeName>
</protein>
<keyword evidence="4 8" id="KW-0479">Metal-binding</keyword>
<keyword evidence="8" id="KW-0800">Toxin</keyword>
<dbReference type="GO" id="GO:0090729">
    <property type="term" value="F:toxin activity"/>
    <property type="evidence" value="ECO:0007669"/>
    <property type="project" value="UniProtKB-KW"/>
</dbReference>
<dbReference type="CDD" id="cd18741">
    <property type="entry name" value="PIN_VapC4-5_FitB-like"/>
    <property type="match status" value="1"/>
</dbReference>
<evidence type="ECO:0000256" key="4">
    <source>
        <dbReference type="ARBA" id="ARBA00022723"/>
    </source>
</evidence>
<dbReference type="GO" id="GO:0004540">
    <property type="term" value="F:RNA nuclease activity"/>
    <property type="evidence" value="ECO:0007669"/>
    <property type="project" value="InterPro"/>
</dbReference>
<dbReference type="Pfam" id="PF01850">
    <property type="entry name" value="PIN"/>
    <property type="match status" value="1"/>
</dbReference>
<dbReference type="InterPro" id="IPR022907">
    <property type="entry name" value="VapC_family"/>
</dbReference>
<dbReference type="InterPro" id="IPR002716">
    <property type="entry name" value="PIN_dom"/>
</dbReference>
<name>A0A7C1JJS3_9THEO</name>
<evidence type="ECO:0000256" key="7">
    <source>
        <dbReference type="ARBA" id="ARBA00038093"/>
    </source>
</evidence>
<keyword evidence="6 8" id="KW-0460">Magnesium</keyword>
<dbReference type="Gene3D" id="3.40.50.1010">
    <property type="entry name" value="5'-nuclease"/>
    <property type="match status" value="1"/>
</dbReference>
<reference evidence="10" key="1">
    <citation type="journal article" date="2020" name="mSystems">
        <title>Genome- and Community-Level Interaction Insights into Carbon Utilization and Element Cycling Functions of Hydrothermarchaeota in Hydrothermal Sediment.</title>
        <authorList>
            <person name="Zhou Z."/>
            <person name="Liu Y."/>
            <person name="Xu W."/>
            <person name="Pan J."/>
            <person name="Luo Z.H."/>
            <person name="Li M."/>
        </authorList>
    </citation>
    <scope>NUCLEOTIDE SEQUENCE [LARGE SCALE GENOMIC DNA]</scope>
    <source>
        <strain evidence="10">SpSt-301</strain>
    </source>
</reference>
<dbReference type="InterPro" id="IPR050556">
    <property type="entry name" value="Type_II_TA_system_RNase"/>
</dbReference>
<dbReference type="GO" id="GO:0000287">
    <property type="term" value="F:magnesium ion binding"/>
    <property type="evidence" value="ECO:0007669"/>
    <property type="project" value="UniProtKB-UniRule"/>
</dbReference>
<dbReference type="PANTHER" id="PTHR33653">
    <property type="entry name" value="RIBONUCLEASE VAPC2"/>
    <property type="match status" value="1"/>
</dbReference>
<gene>
    <name evidence="8" type="primary">vapC</name>
    <name evidence="10" type="ORF">ENQ35_02275</name>
</gene>
<evidence type="ECO:0000256" key="8">
    <source>
        <dbReference type="HAMAP-Rule" id="MF_00265"/>
    </source>
</evidence>
<keyword evidence="5 8" id="KW-0378">Hydrolase</keyword>
<accession>A0A7C1JJS3</accession>
<evidence type="ECO:0000256" key="5">
    <source>
        <dbReference type="ARBA" id="ARBA00022801"/>
    </source>
</evidence>
<comment type="similarity">
    <text evidence="7 8">Belongs to the PINc/VapC protein family.</text>
</comment>
<evidence type="ECO:0000256" key="2">
    <source>
        <dbReference type="ARBA" id="ARBA00022649"/>
    </source>
</evidence>
<evidence type="ECO:0000256" key="1">
    <source>
        <dbReference type="ARBA" id="ARBA00001946"/>
    </source>
</evidence>
<dbReference type="HAMAP" id="MF_00265">
    <property type="entry name" value="VapC_Nob1"/>
    <property type="match status" value="1"/>
</dbReference>
<dbReference type="AlphaFoldDB" id="A0A7C1JJS3"/>
<dbReference type="PANTHER" id="PTHR33653:SF1">
    <property type="entry name" value="RIBONUCLEASE VAPC2"/>
    <property type="match status" value="1"/>
</dbReference>
<comment type="caution">
    <text evidence="10">The sequence shown here is derived from an EMBL/GenBank/DDBJ whole genome shotgun (WGS) entry which is preliminary data.</text>
</comment>
<proteinExistence type="inferred from homology"/>
<evidence type="ECO:0000259" key="9">
    <source>
        <dbReference type="Pfam" id="PF01850"/>
    </source>
</evidence>
<feature type="binding site" evidence="8">
    <location>
        <position position="12"/>
    </location>
    <ligand>
        <name>Mg(2+)</name>
        <dbReference type="ChEBI" id="CHEBI:18420"/>
    </ligand>
</feature>
<dbReference type="GO" id="GO:0016787">
    <property type="term" value="F:hydrolase activity"/>
    <property type="evidence" value="ECO:0007669"/>
    <property type="project" value="UniProtKB-KW"/>
</dbReference>
<evidence type="ECO:0000256" key="6">
    <source>
        <dbReference type="ARBA" id="ARBA00022842"/>
    </source>
</evidence>
<dbReference type="InterPro" id="IPR029060">
    <property type="entry name" value="PIN-like_dom_sf"/>
</dbReference>
<evidence type="ECO:0000313" key="10">
    <source>
        <dbReference type="EMBL" id="HDW51556.1"/>
    </source>
</evidence>
<keyword evidence="2 8" id="KW-1277">Toxin-antitoxin system</keyword>
<feature type="domain" description="PIN" evidence="9">
    <location>
        <begin position="10"/>
        <end position="118"/>
    </location>
</feature>
<dbReference type="EMBL" id="DSMV01000140">
    <property type="protein sequence ID" value="HDW51556.1"/>
    <property type="molecule type" value="Genomic_DNA"/>
</dbReference>
<evidence type="ECO:0000256" key="3">
    <source>
        <dbReference type="ARBA" id="ARBA00022722"/>
    </source>
</evidence>